<evidence type="ECO:0000313" key="5">
    <source>
        <dbReference type="Proteomes" id="UP000176300"/>
    </source>
</evidence>
<dbReference type="InterPro" id="IPR036412">
    <property type="entry name" value="HAD-like_sf"/>
</dbReference>
<dbReference type="InterPro" id="IPR006439">
    <property type="entry name" value="HAD-SF_hydro_IA"/>
</dbReference>
<dbReference type="PRINTS" id="PR00413">
    <property type="entry name" value="HADHALOGNASE"/>
</dbReference>
<reference evidence="4 5" key="1">
    <citation type="journal article" date="2016" name="Nat. Commun.">
        <title>Thousands of microbial genomes shed light on interconnected biogeochemical processes in an aquifer system.</title>
        <authorList>
            <person name="Anantharaman K."/>
            <person name="Brown C.T."/>
            <person name="Hug L.A."/>
            <person name="Sharon I."/>
            <person name="Castelle C.J."/>
            <person name="Probst A.J."/>
            <person name="Thomas B.C."/>
            <person name="Singh A."/>
            <person name="Wilkins M.J."/>
            <person name="Karaoz U."/>
            <person name="Brodie E.L."/>
            <person name="Williams K.H."/>
            <person name="Hubbard S.S."/>
            <person name="Banfield J.F."/>
        </authorList>
    </citation>
    <scope>NUCLEOTIDE SEQUENCE [LARGE SCALE GENOMIC DNA]</scope>
</reference>
<sequence length="221" mass="24615">MKKLEAVIFDMDGLLVDSEPLWSEAEIEVAKKVGIDLTNDLILETRGFRADEVIDYWYKKYPWENPSRPELFKEFVDLIISLIESRAVLLPGAQEAIAVCRGVGCKVSLASSSHMSIIEAVIEKFNLGDAFDSIHSAETEEKGKPDPAVYLTACRALNADPKNCLAVEDSVNGMRAAKAAGMYCIAVPAEEEREDKRFELADLKLKSLEEINENMLLAFVR</sequence>
<evidence type="ECO:0000256" key="2">
    <source>
        <dbReference type="ARBA" id="ARBA00022723"/>
    </source>
</evidence>
<keyword evidence="2" id="KW-0479">Metal-binding</keyword>
<dbReference type="InterPro" id="IPR023198">
    <property type="entry name" value="PGP-like_dom2"/>
</dbReference>
<dbReference type="GO" id="GO:0046872">
    <property type="term" value="F:metal ion binding"/>
    <property type="evidence" value="ECO:0007669"/>
    <property type="project" value="UniProtKB-KW"/>
</dbReference>
<dbReference type="Pfam" id="PF00702">
    <property type="entry name" value="Hydrolase"/>
    <property type="match status" value="1"/>
</dbReference>
<dbReference type="Proteomes" id="UP000176300">
    <property type="component" value="Unassembled WGS sequence"/>
</dbReference>
<dbReference type="PANTHER" id="PTHR18901:SF38">
    <property type="entry name" value="PSEUDOURIDINE-5'-PHOSPHATASE"/>
    <property type="match status" value="1"/>
</dbReference>
<dbReference type="SUPFAM" id="SSF56784">
    <property type="entry name" value="HAD-like"/>
    <property type="match status" value="1"/>
</dbReference>
<dbReference type="SFLD" id="SFLDS00003">
    <property type="entry name" value="Haloacid_Dehalogenase"/>
    <property type="match status" value="1"/>
</dbReference>
<dbReference type="SFLD" id="SFLDG01135">
    <property type="entry name" value="C1.5.6:_HAD__Beta-PGM__Phospha"/>
    <property type="match status" value="1"/>
</dbReference>
<dbReference type="NCBIfam" id="NF008087">
    <property type="entry name" value="PRK10826.1"/>
    <property type="match status" value="1"/>
</dbReference>
<comment type="similarity">
    <text evidence="1">Belongs to the HAD-like hydrolase superfamily. CbbY/CbbZ/Gph/YieH family.</text>
</comment>
<evidence type="ECO:0000313" key="4">
    <source>
        <dbReference type="EMBL" id="OGH82058.1"/>
    </source>
</evidence>
<keyword evidence="3" id="KW-0378">Hydrolase</keyword>
<dbReference type="Gene3D" id="1.10.150.240">
    <property type="entry name" value="Putative phosphatase, domain 2"/>
    <property type="match status" value="1"/>
</dbReference>
<dbReference type="GO" id="GO:0016787">
    <property type="term" value="F:hydrolase activity"/>
    <property type="evidence" value="ECO:0007669"/>
    <property type="project" value="UniProtKB-KW"/>
</dbReference>
<evidence type="ECO:0008006" key="6">
    <source>
        <dbReference type="Google" id="ProtNLM"/>
    </source>
</evidence>
<evidence type="ECO:0000256" key="1">
    <source>
        <dbReference type="ARBA" id="ARBA00006171"/>
    </source>
</evidence>
<dbReference type="AlphaFoldDB" id="A0A1F6NE12"/>
<dbReference type="PANTHER" id="PTHR18901">
    <property type="entry name" value="2-DEOXYGLUCOSE-6-PHOSPHATE PHOSPHATASE 2"/>
    <property type="match status" value="1"/>
</dbReference>
<protein>
    <recommendedName>
        <fullName evidence="6">2-deoxyglucose-6-phosphatase</fullName>
    </recommendedName>
</protein>
<dbReference type="EMBL" id="MFQS01000051">
    <property type="protein sequence ID" value="OGH82058.1"/>
    <property type="molecule type" value="Genomic_DNA"/>
</dbReference>
<dbReference type="STRING" id="1798697.A2373_03420"/>
<dbReference type="InterPro" id="IPR023214">
    <property type="entry name" value="HAD_sf"/>
</dbReference>
<proteinExistence type="inferred from homology"/>
<evidence type="ECO:0000256" key="3">
    <source>
        <dbReference type="ARBA" id="ARBA00022801"/>
    </source>
</evidence>
<dbReference type="Gene3D" id="3.40.50.1000">
    <property type="entry name" value="HAD superfamily/HAD-like"/>
    <property type="match status" value="1"/>
</dbReference>
<accession>A0A1F6NE12</accession>
<dbReference type="NCBIfam" id="TIGR01509">
    <property type="entry name" value="HAD-SF-IA-v3"/>
    <property type="match status" value="1"/>
</dbReference>
<gene>
    <name evidence="4" type="ORF">A2373_03420</name>
</gene>
<organism evidence="4 5">
    <name type="scientific">Candidatus Magasanikbacteria bacterium RIFOXYB1_FULL_40_15</name>
    <dbReference type="NCBI Taxonomy" id="1798697"/>
    <lineage>
        <taxon>Bacteria</taxon>
        <taxon>Candidatus Magasanikiibacteriota</taxon>
    </lineage>
</organism>
<dbReference type="FunFam" id="3.40.50.1000:FF:000036">
    <property type="entry name" value="HAD family hydrolase"/>
    <property type="match status" value="1"/>
</dbReference>
<name>A0A1F6NE12_9BACT</name>
<dbReference type="SFLD" id="SFLDG01129">
    <property type="entry name" value="C1.5:_HAD__Beta-PGM__Phosphata"/>
    <property type="match status" value="1"/>
</dbReference>
<comment type="caution">
    <text evidence="4">The sequence shown here is derived from an EMBL/GenBank/DDBJ whole genome shotgun (WGS) entry which is preliminary data.</text>
</comment>